<protein>
    <submittedName>
        <fullName evidence="2">Uncharacterized protein</fullName>
    </submittedName>
</protein>
<accession>A0A0C9TKM6</accession>
<name>A0A0C9TKM6_PAXIN</name>
<evidence type="ECO:0000256" key="1">
    <source>
        <dbReference type="SAM" id="Phobius"/>
    </source>
</evidence>
<feature type="non-terminal residue" evidence="2">
    <location>
        <position position="1"/>
    </location>
</feature>
<feature type="transmembrane region" description="Helical" evidence="1">
    <location>
        <begin position="25"/>
        <end position="46"/>
    </location>
</feature>
<dbReference type="PANTHER" id="PTHR40465">
    <property type="entry name" value="CHROMOSOME 1, WHOLE GENOME SHOTGUN SEQUENCE"/>
    <property type="match status" value="1"/>
</dbReference>
<proteinExistence type="predicted"/>
<dbReference type="EMBL" id="KN819744">
    <property type="protein sequence ID" value="KIJ07936.1"/>
    <property type="molecule type" value="Genomic_DNA"/>
</dbReference>
<keyword evidence="1" id="KW-0472">Membrane</keyword>
<gene>
    <name evidence="2" type="ORF">PAXINDRAFT_139587</name>
</gene>
<keyword evidence="1" id="KW-1133">Transmembrane helix</keyword>
<organism evidence="2 3">
    <name type="scientific">Paxillus involutus ATCC 200175</name>
    <dbReference type="NCBI Taxonomy" id="664439"/>
    <lineage>
        <taxon>Eukaryota</taxon>
        <taxon>Fungi</taxon>
        <taxon>Dikarya</taxon>
        <taxon>Basidiomycota</taxon>
        <taxon>Agaricomycotina</taxon>
        <taxon>Agaricomycetes</taxon>
        <taxon>Agaricomycetidae</taxon>
        <taxon>Boletales</taxon>
        <taxon>Paxilineae</taxon>
        <taxon>Paxillaceae</taxon>
        <taxon>Paxillus</taxon>
    </lineage>
</organism>
<evidence type="ECO:0000313" key="3">
    <source>
        <dbReference type="Proteomes" id="UP000053647"/>
    </source>
</evidence>
<dbReference type="HOGENOM" id="CLU_1682130_0_0_1"/>
<feature type="transmembrane region" description="Helical" evidence="1">
    <location>
        <begin position="58"/>
        <end position="79"/>
    </location>
</feature>
<dbReference type="Proteomes" id="UP000053647">
    <property type="component" value="Unassembled WGS sequence"/>
</dbReference>
<sequence length="157" mass="17370">MSLAFEPATSEQYAVLVNVSDVSFALGYLVNFGLLGVLSLQVFIYATRFHRDPQWLQLAVFSVFFLEVFNSVLVTYSMIVGSGIRCLSCLITGQRDYVLNGVSISETMSTWAFQALCVLTGLSSSMVQAFFAWRVWVLGKSIWIPIAIMVVSLGQCV</sequence>
<dbReference type="AlphaFoldDB" id="A0A0C9TKM6"/>
<reference evidence="2 3" key="1">
    <citation type="submission" date="2014-06" db="EMBL/GenBank/DDBJ databases">
        <authorList>
            <consortium name="DOE Joint Genome Institute"/>
            <person name="Kuo A."/>
            <person name="Kohler A."/>
            <person name="Nagy L.G."/>
            <person name="Floudas D."/>
            <person name="Copeland A."/>
            <person name="Barry K.W."/>
            <person name="Cichocki N."/>
            <person name="Veneault-Fourrey C."/>
            <person name="LaButti K."/>
            <person name="Lindquist E.A."/>
            <person name="Lipzen A."/>
            <person name="Lundell T."/>
            <person name="Morin E."/>
            <person name="Murat C."/>
            <person name="Sun H."/>
            <person name="Tunlid A."/>
            <person name="Henrissat B."/>
            <person name="Grigoriev I.V."/>
            <person name="Hibbett D.S."/>
            <person name="Martin F."/>
            <person name="Nordberg H.P."/>
            <person name="Cantor M.N."/>
            <person name="Hua S.X."/>
        </authorList>
    </citation>
    <scope>NUCLEOTIDE SEQUENCE [LARGE SCALE GENOMIC DNA]</scope>
    <source>
        <strain evidence="2 3">ATCC 200175</strain>
    </source>
</reference>
<reference evidence="3" key="2">
    <citation type="submission" date="2015-01" db="EMBL/GenBank/DDBJ databases">
        <title>Evolutionary Origins and Diversification of the Mycorrhizal Mutualists.</title>
        <authorList>
            <consortium name="DOE Joint Genome Institute"/>
            <consortium name="Mycorrhizal Genomics Consortium"/>
            <person name="Kohler A."/>
            <person name="Kuo A."/>
            <person name="Nagy L.G."/>
            <person name="Floudas D."/>
            <person name="Copeland A."/>
            <person name="Barry K.W."/>
            <person name="Cichocki N."/>
            <person name="Veneault-Fourrey C."/>
            <person name="LaButti K."/>
            <person name="Lindquist E.A."/>
            <person name="Lipzen A."/>
            <person name="Lundell T."/>
            <person name="Morin E."/>
            <person name="Murat C."/>
            <person name="Riley R."/>
            <person name="Ohm R."/>
            <person name="Sun H."/>
            <person name="Tunlid A."/>
            <person name="Henrissat B."/>
            <person name="Grigoriev I.V."/>
            <person name="Hibbett D.S."/>
            <person name="Martin F."/>
        </authorList>
    </citation>
    <scope>NUCLEOTIDE SEQUENCE [LARGE SCALE GENOMIC DNA]</scope>
    <source>
        <strain evidence="3">ATCC 200175</strain>
    </source>
</reference>
<keyword evidence="1" id="KW-0812">Transmembrane</keyword>
<keyword evidence="3" id="KW-1185">Reference proteome</keyword>
<evidence type="ECO:0000313" key="2">
    <source>
        <dbReference type="EMBL" id="KIJ07936.1"/>
    </source>
</evidence>
<dbReference type="OrthoDB" id="2681808at2759"/>
<dbReference type="PANTHER" id="PTHR40465:SF1">
    <property type="entry name" value="DUF6534 DOMAIN-CONTAINING PROTEIN"/>
    <property type="match status" value="1"/>
</dbReference>